<evidence type="ECO:0000313" key="1">
    <source>
        <dbReference type="EMBL" id="KAK9512233.1"/>
    </source>
</evidence>
<keyword evidence="2" id="KW-1185">Reference proteome</keyword>
<dbReference type="Proteomes" id="UP001461498">
    <property type="component" value="Unassembled WGS sequence"/>
</dbReference>
<gene>
    <name evidence="1" type="ORF">O3M35_000702</name>
</gene>
<sequence>MERKELCKIERTELVDVSPGREWMKPSTSRGNRAVSENKDMPAIYREHAELLVQVTTATYRTYLRG</sequence>
<protein>
    <submittedName>
        <fullName evidence="1">Uncharacterized protein</fullName>
    </submittedName>
</protein>
<evidence type="ECO:0000313" key="2">
    <source>
        <dbReference type="Proteomes" id="UP001461498"/>
    </source>
</evidence>
<accession>A0AAW1DMQ0</accession>
<name>A0AAW1DMQ0_9HEMI</name>
<dbReference type="EMBL" id="JAPXFL010000001">
    <property type="protein sequence ID" value="KAK9512233.1"/>
    <property type="molecule type" value="Genomic_DNA"/>
</dbReference>
<comment type="caution">
    <text evidence="1">The sequence shown here is derived from an EMBL/GenBank/DDBJ whole genome shotgun (WGS) entry which is preliminary data.</text>
</comment>
<organism evidence="1 2">
    <name type="scientific">Rhynocoris fuscipes</name>
    <dbReference type="NCBI Taxonomy" id="488301"/>
    <lineage>
        <taxon>Eukaryota</taxon>
        <taxon>Metazoa</taxon>
        <taxon>Ecdysozoa</taxon>
        <taxon>Arthropoda</taxon>
        <taxon>Hexapoda</taxon>
        <taxon>Insecta</taxon>
        <taxon>Pterygota</taxon>
        <taxon>Neoptera</taxon>
        <taxon>Paraneoptera</taxon>
        <taxon>Hemiptera</taxon>
        <taxon>Heteroptera</taxon>
        <taxon>Panheteroptera</taxon>
        <taxon>Cimicomorpha</taxon>
        <taxon>Reduviidae</taxon>
        <taxon>Harpactorinae</taxon>
        <taxon>Harpactorini</taxon>
        <taxon>Rhynocoris</taxon>
    </lineage>
</organism>
<proteinExistence type="predicted"/>
<reference evidence="1 2" key="1">
    <citation type="submission" date="2022-12" db="EMBL/GenBank/DDBJ databases">
        <title>Chromosome-level genome assembly of true bugs.</title>
        <authorList>
            <person name="Ma L."/>
            <person name="Li H."/>
        </authorList>
    </citation>
    <scope>NUCLEOTIDE SEQUENCE [LARGE SCALE GENOMIC DNA]</scope>
    <source>
        <strain evidence="1">Lab_2022b</strain>
    </source>
</reference>
<dbReference type="AlphaFoldDB" id="A0AAW1DMQ0"/>